<protein>
    <submittedName>
        <fullName evidence="7">Arginine decarboxylase</fullName>
        <ecNumber evidence="7">4.1.1.19</ecNumber>
    </submittedName>
</protein>
<dbReference type="Gene3D" id="3.40.640.10">
    <property type="entry name" value="Type I PLP-dependent aspartate aminotransferase-like (Major domain)"/>
    <property type="match status" value="1"/>
</dbReference>
<dbReference type="AlphaFoldDB" id="A0A841CIL4"/>
<evidence type="ECO:0000256" key="2">
    <source>
        <dbReference type="ARBA" id="ARBA00022793"/>
    </source>
</evidence>
<organism evidence="7 8">
    <name type="scientific">Saccharothrix tamanrassetensis</name>
    <dbReference type="NCBI Taxonomy" id="1051531"/>
    <lineage>
        <taxon>Bacteria</taxon>
        <taxon>Bacillati</taxon>
        <taxon>Actinomycetota</taxon>
        <taxon>Actinomycetes</taxon>
        <taxon>Pseudonocardiales</taxon>
        <taxon>Pseudonocardiaceae</taxon>
        <taxon>Saccharothrix</taxon>
    </lineage>
</organism>
<evidence type="ECO:0000313" key="8">
    <source>
        <dbReference type="Proteomes" id="UP000547510"/>
    </source>
</evidence>
<feature type="modified residue" description="N6-(pyridoxal phosphate)lysine" evidence="5">
    <location>
        <position position="390"/>
    </location>
</feature>
<dbReference type="Pfam" id="PF01276">
    <property type="entry name" value="OKR_DC_1"/>
    <property type="match status" value="1"/>
</dbReference>
<keyword evidence="2" id="KW-0210">Decarboxylase</keyword>
<reference evidence="7 8" key="1">
    <citation type="submission" date="2020-08" db="EMBL/GenBank/DDBJ databases">
        <title>Genomic Encyclopedia of Type Strains, Phase III (KMG-III): the genomes of soil and plant-associated and newly described type strains.</title>
        <authorList>
            <person name="Whitman W."/>
        </authorList>
    </citation>
    <scope>NUCLEOTIDE SEQUENCE [LARGE SCALE GENOMIC DNA]</scope>
    <source>
        <strain evidence="7 8">CECT 8640</strain>
    </source>
</reference>
<keyword evidence="3 5" id="KW-0663">Pyridoxal phosphate</keyword>
<dbReference type="Gene3D" id="3.90.100.10">
    <property type="entry name" value="Orn/Lys/Arg decarboxylase, C-terminal domain"/>
    <property type="match status" value="1"/>
</dbReference>
<dbReference type="PANTHER" id="PTHR45229">
    <property type="entry name" value="CONSTITUTIVE ORNITHINE DECARBOXYLASE"/>
    <property type="match status" value="1"/>
</dbReference>
<dbReference type="GO" id="GO:0005829">
    <property type="term" value="C:cytosol"/>
    <property type="evidence" value="ECO:0007669"/>
    <property type="project" value="TreeGrafter"/>
</dbReference>
<feature type="domain" description="Orn/Lys/Arg decarboxylases family 1 pyridoxal-P attachment site" evidence="6">
    <location>
        <begin position="385"/>
        <end position="399"/>
    </location>
</feature>
<dbReference type="SUPFAM" id="SSF55904">
    <property type="entry name" value="Ornithine decarboxylase C-terminal domain"/>
    <property type="match status" value="1"/>
</dbReference>
<dbReference type="GO" id="GO:0006527">
    <property type="term" value="P:L-arginine catabolic process"/>
    <property type="evidence" value="ECO:0007669"/>
    <property type="project" value="TreeGrafter"/>
</dbReference>
<dbReference type="InterPro" id="IPR015422">
    <property type="entry name" value="PyrdxlP-dep_Trfase_small"/>
</dbReference>
<dbReference type="InterPro" id="IPR015424">
    <property type="entry name" value="PyrdxlP-dep_Trfase"/>
</dbReference>
<dbReference type="InterPro" id="IPR015421">
    <property type="entry name" value="PyrdxlP-dep_Trfase_major"/>
</dbReference>
<dbReference type="PROSITE" id="PS00703">
    <property type="entry name" value="OKR_DC_1"/>
    <property type="match status" value="1"/>
</dbReference>
<dbReference type="InterPro" id="IPR011193">
    <property type="entry name" value="Orn/lys/arg_de-COase"/>
</dbReference>
<dbReference type="GO" id="GO:0030170">
    <property type="term" value="F:pyridoxal phosphate binding"/>
    <property type="evidence" value="ECO:0007669"/>
    <property type="project" value="TreeGrafter"/>
</dbReference>
<dbReference type="PIRSF" id="PIRSF009393">
    <property type="entry name" value="Orn_decarb"/>
    <property type="match status" value="1"/>
</dbReference>
<gene>
    <name evidence="7" type="ORF">FHS29_003732</name>
</gene>
<dbReference type="Gene3D" id="3.90.1150.10">
    <property type="entry name" value="Aspartate Aminotransferase, domain 1"/>
    <property type="match status" value="1"/>
</dbReference>
<keyword evidence="8" id="KW-1185">Reference proteome</keyword>
<dbReference type="RefSeq" id="WP_184691944.1">
    <property type="nucleotide sequence ID" value="NZ_JACHJN010000005.1"/>
</dbReference>
<dbReference type="Pfam" id="PF03711">
    <property type="entry name" value="OKR_DC_1_C"/>
    <property type="match status" value="1"/>
</dbReference>
<dbReference type="InterPro" id="IPR005308">
    <property type="entry name" value="OKR_de-COase_N"/>
</dbReference>
<dbReference type="InterPro" id="IPR008286">
    <property type="entry name" value="Prn/Lys/Arg_de-COase_C"/>
</dbReference>
<dbReference type="EC" id="4.1.1.19" evidence="7"/>
<evidence type="ECO:0000313" key="7">
    <source>
        <dbReference type="EMBL" id="MBB5957139.1"/>
    </source>
</evidence>
<name>A0A841CIL4_9PSEU</name>
<evidence type="ECO:0000256" key="3">
    <source>
        <dbReference type="ARBA" id="ARBA00022898"/>
    </source>
</evidence>
<comment type="similarity">
    <text evidence="1">Belongs to the Orn/Lys/Arg decarboxylase class-I family.</text>
</comment>
<dbReference type="InterPro" id="IPR000310">
    <property type="entry name" value="Orn/Lys/Arg_deCO2ase_major_dom"/>
</dbReference>
<evidence type="ECO:0000256" key="5">
    <source>
        <dbReference type="PIRSR" id="PIRSR009393-1"/>
    </source>
</evidence>
<dbReference type="SUPFAM" id="SSF53383">
    <property type="entry name" value="PLP-dependent transferases"/>
    <property type="match status" value="1"/>
</dbReference>
<evidence type="ECO:0000259" key="6">
    <source>
        <dbReference type="PROSITE" id="PS00703"/>
    </source>
</evidence>
<accession>A0A841CIL4</accession>
<dbReference type="Gene3D" id="3.40.50.2300">
    <property type="match status" value="1"/>
</dbReference>
<evidence type="ECO:0000256" key="1">
    <source>
        <dbReference type="ARBA" id="ARBA00010671"/>
    </source>
</evidence>
<dbReference type="Proteomes" id="UP000547510">
    <property type="component" value="Unassembled WGS sequence"/>
</dbReference>
<sequence>MPRSTILVAVDDSAEGSVLADQLRALCGRLDEQGYQVVRARTAQDALALTRVRVDLAAAVVGWDLGGDDGQRPAESVLKALMARFTRLPVFLVPTGTDVDDLPLWVAEVVSGYVWLLEDTPDFIAGRIGFAATRYLDEILPPFFRELRRFDDTHEYSWHTPAHAGGVAFLKSPVGRAFFDYYGERLFRTDLSISVGELGSLFEHTGPIGDAERNAARVFGADSTYFVVHGDSTADRMVCHAGVTQDDLVLVDRNCHKAVYHGLTITGGRPVYLVPTRNGYGLMGPIPPAALTAEAAAAGIRDSPLAEGATDPEPVYAVITNSTYDGLCYDAVRVAELLGASVPRLHLDEAWFAYARFNPLYARRYGMSVDASAIPDEKRPTVFATQSTHKLLAAFSQSSMVHIKNSPRAPVEHRQFNETFMMHATTSPMYPMLASLDVAAGMMDGAGGQWLTDEAITEAVRFRQAVARLGRRITAAADRPDWFFGTWQPDTVTDPHTGARFEFADAPLDLLRTEPGCWTLEPGADWHGFAGLEDGFCLLDPIKVTITCPGTDAKGTPATPGIPARILTAYLETRRIVVEKTDAYTCLVLFSMGITKGKWGTLLDALTDFKQLYDTAAPLAAVLPALVEQHPDRYAGLTLPDLCDQVHAELGRGDLVALLDEAFTHPPRPVLTPAQTYRGLIRGGAEPVRLSDLADRVVATMVVTTPPGIPVLMPGESAGHADSATMRYLRTLEAFDRRFPGFASETHGVTRDSAGDYWILCLR</sequence>
<dbReference type="InterPro" id="IPR036633">
    <property type="entry name" value="Prn/Lys/Arg_de-COase_C_sf"/>
</dbReference>
<comment type="caution">
    <text evidence="7">The sequence shown here is derived from an EMBL/GenBank/DDBJ whole genome shotgun (WGS) entry which is preliminary data.</text>
</comment>
<dbReference type="EMBL" id="JACHJN010000005">
    <property type="protein sequence ID" value="MBB5957139.1"/>
    <property type="molecule type" value="Genomic_DNA"/>
</dbReference>
<keyword evidence="4 7" id="KW-0456">Lyase</keyword>
<evidence type="ECO:0000256" key="4">
    <source>
        <dbReference type="ARBA" id="ARBA00023239"/>
    </source>
</evidence>
<dbReference type="GO" id="GO:0008792">
    <property type="term" value="F:arginine decarboxylase activity"/>
    <property type="evidence" value="ECO:0007669"/>
    <property type="project" value="UniProtKB-EC"/>
</dbReference>
<dbReference type="Pfam" id="PF03709">
    <property type="entry name" value="OKR_DC_1_N"/>
    <property type="match status" value="1"/>
</dbReference>
<proteinExistence type="inferred from homology"/>
<dbReference type="PANTHER" id="PTHR45229:SF3">
    <property type="entry name" value="BIODEGRADATIVE ARGININE DECARBOXYLASE"/>
    <property type="match status" value="1"/>
</dbReference>